<dbReference type="STRING" id="1220583.GOACH_10_01560"/>
<evidence type="ECO:0000313" key="2">
    <source>
        <dbReference type="Proteomes" id="UP000010988"/>
    </source>
</evidence>
<gene>
    <name evidence="1" type="ORF">GOACH_10_01560</name>
</gene>
<dbReference type="EMBL" id="BANR01000010">
    <property type="protein sequence ID" value="GAC49188.1"/>
    <property type="molecule type" value="Genomic_DNA"/>
</dbReference>
<accession>L7KNA3</accession>
<comment type="caution">
    <text evidence="1">The sequence shown here is derived from an EMBL/GenBank/DDBJ whole genome shotgun (WGS) entry which is preliminary data.</text>
</comment>
<sequence length="90" mass="9650">MSRVSRYASTRGPGCRPAALDPDAYGKTKYMTGVEQLQVWRGIDLVLNALHSATSGPWGWSAAHGGNESRMQKWLAHFVGGTETNAATSA</sequence>
<name>L7KNA3_9ACTN</name>
<dbReference type="AlphaFoldDB" id="L7KNA3"/>
<dbReference type="Proteomes" id="UP000010988">
    <property type="component" value="Unassembled WGS sequence"/>
</dbReference>
<organism evidence="1 2">
    <name type="scientific">Gordonia aichiensis NBRC 108223</name>
    <dbReference type="NCBI Taxonomy" id="1220583"/>
    <lineage>
        <taxon>Bacteria</taxon>
        <taxon>Bacillati</taxon>
        <taxon>Actinomycetota</taxon>
        <taxon>Actinomycetes</taxon>
        <taxon>Mycobacteriales</taxon>
        <taxon>Gordoniaceae</taxon>
        <taxon>Gordonia</taxon>
    </lineage>
</organism>
<keyword evidence="2" id="KW-1185">Reference proteome</keyword>
<reference evidence="1 2" key="1">
    <citation type="submission" date="2012-12" db="EMBL/GenBank/DDBJ databases">
        <title>Whole genome shotgun sequence of Gordonia aichiensis NBRC 108223.</title>
        <authorList>
            <person name="Isaki-Nakamura S."/>
            <person name="Hosoyama A."/>
            <person name="Tsuchikane K."/>
            <person name="Ando Y."/>
            <person name="Baba S."/>
            <person name="Ohji S."/>
            <person name="Hamada M."/>
            <person name="Tamura T."/>
            <person name="Yamazoe A."/>
            <person name="Yamazaki S."/>
            <person name="Fujita N."/>
        </authorList>
    </citation>
    <scope>NUCLEOTIDE SEQUENCE [LARGE SCALE GENOMIC DNA]</scope>
    <source>
        <strain evidence="1 2">NBRC 108223</strain>
    </source>
</reference>
<proteinExistence type="predicted"/>
<evidence type="ECO:0000313" key="1">
    <source>
        <dbReference type="EMBL" id="GAC49188.1"/>
    </source>
</evidence>
<protein>
    <submittedName>
        <fullName evidence="1">Uncharacterized protein</fullName>
    </submittedName>
</protein>